<dbReference type="EMBL" id="JBDPGJ010000005">
    <property type="protein sequence ID" value="MEX0408237.1"/>
    <property type="molecule type" value="Genomic_DNA"/>
</dbReference>
<comment type="caution">
    <text evidence="3">The sequence shown here is derived from an EMBL/GenBank/DDBJ whole genome shotgun (WGS) entry which is preliminary data.</text>
</comment>
<evidence type="ECO:0000313" key="4">
    <source>
        <dbReference type="Proteomes" id="UP001556692"/>
    </source>
</evidence>
<dbReference type="Pfam" id="PF13476">
    <property type="entry name" value="AAA_23"/>
    <property type="match status" value="1"/>
</dbReference>
<protein>
    <submittedName>
        <fullName evidence="3">DNA-binding protein</fullName>
    </submittedName>
</protein>
<dbReference type="SUPFAM" id="SSF52540">
    <property type="entry name" value="P-loop containing nucleoside triphosphate hydrolases"/>
    <property type="match status" value="1"/>
</dbReference>
<dbReference type="Gene3D" id="3.40.50.300">
    <property type="entry name" value="P-loop containing nucleotide triphosphate hydrolases"/>
    <property type="match status" value="2"/>
</dbReference>
<evidence type="ECO:0000259" key="2">
    <source>
        <dbReference type="Pfam" id="PF13476"/>
    </source>
</evidence>
<feature type="coiled-coil region" evidence="1">
    <location>
        <begin position="669"/>
        <end position="746"/>
    </location>
</feature>
<reference evidence="3 4" key="1">
    <citation type="submission" date="2024-05" db="EMBL/GenBank/DDBJ databases">
        <authorList>
            <person name="Jiang F."/>
        </authorList>
    </citation>
    <scope>NUCLEOTIDE SEQUENCE [LARGE SCALE GENOMIC DNA]</scope>
    <source>
        <strain evidence="3 4">LZ166</strain>
    </source>
</reference>
<gene>
    <name evidence="3" type="ORF">ABGN05_21475</name>
</gene>
<dbReference type="InterPro" id="IPR027417">
    <property type="entry name" value="P-loop_NTPase"/>
</dbReference>
<name>A0ABV3SN78_9HYPH</name>
<proteinExistence type="predicted"/>
<accession>A0ABV3SN78</accession>
<dbReference type="RefSeq" id="WP_367956109.1">
    <property type="nucleotide sequence ID" value="NZ_JBDPGJ010000005.1"/>
</dbReference>
<dbReference type="GO" id="GO:0003677">
    <property type="term" value="F:DNA binding"/>
    <property type="evidence" value="ECO:0007669"/>
    <property type="project" value="UniProtKB-KW"/>
</dbReference>
<dbReference type="PANTHER" id="PTHR41259:SF1">
    <property type="entry name" value="DOUBLE-STRAND BREAK REPAIR RAD50 ATPASE, PUTATIVE-RELATED"/>
    <property type="match status" value="1"/>
</dbReference>
<feature type="coiled-coil region" evidence="1">
    <location>
        <begin position="204"/>
        <end position="278"/>
    </location>
</feature>
<keyword evidence="4" id="KW-1185">Reference proteome</keyword>
<organism evidence="3 4">
    <name type="scientific">Aquibium pacificus</name>
    <dbReference type="NCBI Taxonomy" id="3153579"/>
    <lineage>
        <taxon>Bacteria</taxon>
        <taxon>Pseudomonadati</taxon>
        <taxon>Pseudomonadota</taxon>
        <taxon>Alphaproteobacteria</taxon>
        <taxon>Hyphomicrobiales</taxon>
        <taxon>Phyllobacteriaceae</taxon>
        <taxon>Aquibium</taxon>
    </lineage>
</organism>
<keyword evidence="3" id="KW-0238">DNA-binding</keyword>
<evidence type="ECO:0000313" key="3">
    <source>
        <dbReference type="EMBL" id="MEX0408237.1"/>
    </source>
</evidence>
<dbReference type="Proteomes" id="UP001556692">
    <property type="component" value="Unassembled WGS sequence"/>
</dbReference>
<evidence type="ECO:0000256" key="1">
    <source>
        <dbReference type="SAM" id="Coils"/>
    </source>
</evidence>
<dbReference type="InterPro" id="IPR038729">
    <property type="entry name" value="Rad50/SbcC_AAA"/>
</dbReference>
<sequence length="874" mass="95236">MKISAFRLFNVKRFAGRGVAVENIGDGVNVLCAANEFGKSTSFEALHALFFQPHSSTAGDIRNLRPYSGGNPRVEADIETEAGRYRVAKQFYGGRSAQVTDLATGRLVAQADEAENFIEGLVRGGTAGPAGLLWVRQGVTGIERRSKSEEDTEKQVRASLLESVQGEVEAVTGGRRMAEIMATAEEELGRLVTPTGRPKAGERYAAAVEERARLEAEERRLESEVTALRHALDTRAVAMKRLAELDRPEDRQERRQAVETAQAALEAARSKAANLRAAETDLTLARERRDAAGKQLATFRAALQKAEALRVLLADAGRKRAEALTRRDEAAAAIAKARAESEAAEAGEREARALLGRLDAAMRSREAAERVAELEQRLAAADATRSTIEEGEAALAPLRLPEKTVAELEDLDIEIAKLRAVAEAGRPSVTMEYEPDAPAVTLDGRALTDGEASGYDGQARLSIPGIGIATLRAGRQAGSGDGLRKAEDRRRALLASMGVEDLAAARRRQVDVQRRDGDLRELKARLLALAPDGLAKLREDVAARRAVAGDALELKEDPEQVRAAHEAAEARRLAARQALREAEPMQSRASDAVVAAKTALAALEAERTQAETVLGPEETRSEQERQFAERLSEFDARLAEQAAVAARLRDGAVDLASAEATLMRVRSVAEAADKEAGSLREQIAGLNAEIRARSDDAVEETWRETVEALATAKSRVAAYEKEVAVLQKLRAALETARSRARDAYLKPVMTELRPLLGLLFDDVSITFDEKTLLPHKILRNGQEEEVERLSGGMREQLSVLTRLAFARLLAKDGRPAPVILDDALVYSDDDRIEKMFDALHRQARDQQIIVFSCRQRAFQKLGGHVLQVTDWHPG</sequence>
<keyword evidence="1" id="KW-0175">Coiled coil</keyword>
<dbReference type="PANTHER" id="PTHR41259">
    <property type="entry name" value="DOUBLE-STRAND BREAK REPAIR RAD50 ATPASE, PUTATIVE-RELATED"/>
    <property type="match status" value="1"/>
</dbReference>
<feature type="domain" description="Rad50/SbcC-type AAA" evidence="2">
    <location>
        <begin position="14"/>
        <end position="270"/>
    </location>
</feature>